<dbReference type="PANTHER" id="PTHR36919">
    <property type="entry name" value="BLR1215 PROTEIN"/>
    <property type="match status" value="1"/>
</dbReference>
<dbReference type="RefSeq" id="WP_078189790.1">
    <property type="nucleotide sequence ID" value="NZ_JAMCOZ010000006.1"/>
</dbReference>
<comment type="caution">
    <text evidence="3">The sequence shown here is derived from an EMBL/GenBank/DDBJ whole genome shotgun (WGS) entry which is preliminary data.</text>
</comment>
<dbReference type="AlphaFoldDB" id="A0A1T1H466"/>
<feature type="signal peptide" evidence="1">
    <location>
        <begin position="1"/>
        <end position="24"/>
    </location>
</feature>
<organism evidence="3 4">
    <name type="scientific">Acinetobacter amyesii</name>
    <dbReference type="NCBI Taxonomy" id="2942470"/>
    <lineage>
        <taxon>Bacteria</taxon>
        <taxon>Pseudomonadati</taxon>
        <taxon>Pseudomonadota</taxon>
        <taxon>Gammaproteobacteria</taxon>
        <taxon>Moraxellales</taxon>
        <taxon>Moraxellaceae</taxon>
        <taxon>Acinetobacter</taxon>
    </lineage>
</organism>
<gene>
    <name evidence="3" type="ORF">B1202_06700</name>
</gene>
<keyword evidence="1" id="KW-0732">Signal</keyword>
<dbReference type="Pfam" id="PF09917">
    <property type="entry name" value="DUF2147"/>
    <property type="match status" value="1"/>
</dbReference>
<dbReference type="EMBL" id="MVKX01000003">
    <property type="protein sequence ID" value="OOV84641.1"/>
    <property type="molecule type" value="Genomic_DNA"/>
</dbReference>
<feature type="domain" description="DUF2147" evidence="2">
    <location>
        <begin position="31"/>
        <end position="152"/>
    </location>
</feature>
<dbReference type="PANTHER" id="PTHR36919:SF3">
    <property type="entry name" value="BLL5882 PROTEIN"/>
    <property type="match status" value="1"/>
</dbReference>
<proteinExistence type="predicted"/>
<evidence type="ECO:0000256" key="1">
    <source>
        <dbReference type="SAM" id="SignalP"/>
    </source>
</evidence>
<dbReference type="Gene3D" id="2.40.128.520">
    <property type="match status" value="1"/>
</dbReference>
<sequence length="154" mass="16522">MAVKLLSSILFGMFSICSLSSAIAAIDPLVGTWKTIDDRTGYSLADVVIRKDKHELYSATIIQSRSVPGTANVSKCTQCTGAQKNKPMVGLTTLSGLSADPEKPNEFVGGVMLDPKSGKHYNARARLMNNGKHLIINGRTEGSAIGRNVTWVKN</sequence>
<reference evidence="3 4" key="1">
    <citation type="submission" date="2017-02" db="EMBL/GenBank/DDBJ databases">
        <title>Acinetobacter sp. ANC 4945, whole genome shotgun sequencing project.</title>
        <authorList>
            <person name="Radolfova-Krizova L."/>
            <person name="Al Atrouni A."/>
            <person name="Nemec A."/>
        </authorList>
    </citation>
    <scope>NUCLEOTIDE SEQUENCE [LARGE SCALE GENOMIC DNA]</scope>
    <source>
        <strain evidence="3 4">ANC 4945</strain>
    </source>
</reference>
<protein>
    <recommendedName>
        <fullName evidence="2">DUF2147 domain-containing protein</fullName>
    </recommendedName>
</protein>
<evidence type="ECO:0000313" key="3">
    <source>
        <dbReference type="EMBL" id="OOV84641.1"/>
    </source>
</evidence>
<keyword evidence="4" id="KW-1185">Reference proteome</keyword>
<feature type="chain" id="PRO_5013250288" description="DUF2147 domain-containing protein" evidence="1">
    <location>
        <begin position="25"/>
        <end position="154"/>
    </location>
</feature>
<evidence type="ECO:0000259" key="2">
    <source>
        <dbReference type="Pfam" id="PF09917"/>
    </source>
</evidence>
<name>A0A1T1H466_9GAMM</name>
<dbReference type="Proteomes" id="UP000191160">
    <property type="component" value="Unassembled WGS sequence"/>
</dbReference>
<accession>A0A1T1H466</accession>
<dbReference type="InterPro" id="IPR019223">
    <property type="entry name" value="DUF2147"/>
</dbReference>
<evidence type="ECO:0000313" key="4">
    <source>
        <dbReference type="Proteomes" id="UP000191160"/>
    </source>
</evidence>